<comment type="caution">
    <text evidence="5">The sequence shown here is derived from an EMBL/GenBank/DDBJ whole genome shotgun (WGS) entry which is preliminary data.</text>
</comment>
<sequence>MTLYQYCTCDDPCSRNTDSVCNNTKVCTSLPTSCPRDNVALHKKATMSSRYIKSGDASLAVNGNTGTTFSGPGYTKSCKKGKRSKADVCVEPGKHRMENTRVTVDGQTCFNITDVRYLPEKINRSCHTKLTGRKVRLSGFLPVNSTFGNTLNLCELQVWVCKPGHYGDRCLYTCSSQCQGGQTKCDSNGDCTKGCDDTHYGPDCQEECGHCYGGKRCNASTGVCPTGCAPGYGPNQHCKTHKYGRDCRNTCSKGCVNNTCDQLTGVCSCRAGWNPQDAKCKTGCEAGTYGPSCQGKCSEGCAADCDDMSGHCDCKPGWRHSYKCEEKCEEGTYGHDCNMTCGHCAESSACERDTGRCTQGCVDGFEGDNCHEQLQEEDEGSAGVVAGVVIVVLLLLLILVVAVVLWYRRRGGCQSPARKPHATRGRDGDPLYVNCPEPAVYFESYDNDKTNERQPNTTQSNPMHGTAPVTGPSTVRTQPLGARPIRLSRMPYHTIANRKDDEFDDASDGTLDDDKWSEYQTLKLAIDPHQKHLLDRLTSGDLPTEFKVNDHSRVVLTKEGSDPFSDYINANYIKDYSGNNAYIATQGPLPNTVADFWRMVWQEHVTQIVMLTNLTEKMKPKCYQYWPEKGQQKKHGGITVTGVDVQLRADFFTRTFRLKTADRGGVEGPWWCGRAVVVWKDRGGVEGPWWCGRTVVVWKGRGGAEGPWWCARAVVVWKDRGGVEGPWWCARTVVVWKDRGGVQGPWWCARTVVVWKDRGGVQGPWWCGRTVVVWKGRGGVEGPWLCGRTVVVCKGRGGMEGPWWCGRAVVVCKGRGGVQGPWWCARAVVVCKGRGGVQGPWWCKMKDWGVGTGVQTVTQYQMTVWPDHGVPTAFSLVNLWRYIKTRTVPNTGPLLVHCSAGVGRTGTYIALDIAMDVLLQQRQNNVDIFSIASKLRQDRVIMIQAVDQYVFLHEALLEAYTSRDTRLQLDSFDVIFPQGVRTDKSDPRTDTEYKSLSQMKNFLSKPKYTTANKAENKGLNRTPSILPDDSHVVYLSVHVPGRNQYINAVSMPSFRQQTGMLLTQLPLSDTITDMWRLVEGFNVATIVSISAKEEEKKQDYCQYWPRTKESPMKCGPYTVKLTATDSLGASLTSYSLKLEKKSSRPYDVRVLHYNAWDDAVPEVTSALLHLLELLDTSHHDVTDRPFIVQCWDGATKSGLFCALYNVISRMTYDREVDVYLTARHVQSIRAEAISSQVQYRYCYHVVQEYKKAFDVYANS</sequence>
<evidence type="ECO:0000256" key="2">
    <source>
        <dbReference type="SAM" id="Phobius"/>
    </source>
</evidence>
<keyword evidence="2" id="KW-0472">Membrane</keyword>
<protein>
    <recommendedName>
        <fullName evidence="7">Protein-tyrosine-phosphatase</fullName>
    </recommendedName>
</protein>
<evidence type="ECO:0008006" key="7">
    <source>
        <dbReference type="Google" id="ProtNLM"/>
    </source>
</evidence>
<dbReference type="Gene3D" id="2.60.120.260">
    <property type="entry name" value="Galactose-binding domain-like"/>
    <property type="match status" value="1"/>
</dbReference>
<dbReference type="EMBL" id="JACVVK020000254">
    <property type="protein sequence ID" value="KAK7481918.1"/>
    <property type="molecule type" value="Genomic_DNA"/>
</dbReference>
<reference evidence="5 6" key="1">
    <citation type="journal article" date="2023" name="Sci. Data">
        <title>Genome assembly of the Korean intertidal mud-creeper Batillaria attramentaria.</title>
        <authorList>
            <person name="Patra A.K."/>
            <person name="Ho P.T."/>
            <person name="Jun S."/>
            <person name="Lee S.J."/>
            <person name="Kim Y."/>
            <person name="Won Y.J."/>
        </authorList>
    </citation>
    <scope>NUCLEOTIDE SEQUENCE [LARGE SCALE GENOMIC DNA]</scope>
    <source>
        <strain evidence="5">Wonlab-2016</strain>
    </source>
</reference>
<gene>
    <name evidence="5" type="ORF">BaRGS_00026826</name>
</gene>
<dbReference type="InterPro" id="IPR029021">
    <property type="entry name" value="Prot-tyrosine_phosphatase-like"/>
</dbReference>
<dbReference type="InterPro" id="IPR003595">
    <property type="entry name" value="Tyr_Pase_cat"/>
</dbReference>
<dbReference type="Gene3D" id="3.90.190.10">
    <property type="entry name" value="Protein tyrosine phosphatase superfamily"/>
    <property type="match status" value="3"/>
</dbReference>
<proteinExistence type="predicted"/>
<feature type="compositionally biased region" description="Polar residues" evidence="1">
    <location>
        <begin position="453"/>
        <end position="463"/>
    </location>
</feature>
<dbReference type="Pfam" id="PF00102">
    <property type="entry name" value="Y_phosphatase"/>
    <property type="match status" value="3"/>
</dbReference>
<name>A0ABD0K4X1_9CAEN</name>
<dbReference type="SMART" id="SM00194">
    <property type="entry name" value="PTPc"/>
    <property type="match status" value="2"/>
</dbReference>
<dbReference type="PROSITE" id="PS50055">
    <property type="entry name" value="TYR_PHOSPHATASE_PTP"/>
    <property type="match status" value="2"/>
</dbReference>
<feature type="transmembrane region" description="Helical" evidence="2">
    <location>
        <begin position="384"/>
        <end position="407"/>
    </location>
</feature>
<feature type="domain" description="Tyrosine-protein phosphatase" evidence="3">
    <location>
        <begin position="542"/>
        <end position="959"/>
    </location>
</feature>
<feature type="non-terminal residue" evidence="5">
    <location>
        <position position="1"/>
    </location>
</feature>
<organism evidence="5 6">
    <name type="scientific">Batillaria attramentaria</name>
    <dbReference type="NCBI Taxonomy" id="370345"/>
    <lineage>
        <taxon>Eukaryota</taxon>
        <taxon>Metazoa</taxon>
        <taxon>Spiralia</taxon>
        <taxon>Lophotrochozoa</taxon>
        <taxon>Mollusca</taxon>
        <taxon>Gastropoda</taxon>
        <taxon>Caenogastropoda</taxon>
        <taxon>Sorbeoconcha</taxon>
        <taxon>Cerithioidea</taxon>
        <taxon>Batillariidae</taxon>
        <taxon>Batillaria</taxon>
    </lineage>
</organism>
<evidence type="ECO:0000313" key="6">
    <source>
        <dbReference type="Proteomes" id="UP001519460"/>
    </source>
</evidence>
<dbReference type="PROSITE" id="PS50056">
    <property type="entry name" value="TYR_PHOSPHATASE_2"/>
    <property type="match status" value="2"/>
</dbReference>
<dbReference type="SMART" id="SM00404">
    <property type="entry name" value="PTPc_motif"/>
    <property type="match status" value="2"/>
</dbReference>
<dbReference type="AlphaFoldDB" id="A0ABD0K4X1"/>
<dbReference type="SUPFAM" id="SSF49785">
    <property type="entry name" value="Galactose-binding domain-like"/>
    <property type="match status" value="1"/>
</dbReference>
<accession>A0ABD0K4X1</accession>
<dbReference type="PANTHER" id="PTHR19134:SF449">
    <property type="entry name" value="TYROSINE-PROTEIN PHOSPHATASE 1"/>
    <property type="match status" value="1"/>
</dbReference>
<dbReference type="Gene3D" id="2.170.300.10">
    <property type="entry name" value="Tie2 ligand-binding domain superfamily"/>
    <property type="match status" value="1"/>
</dbReference>
<evidence type="ECO:0000256" key="1">
    <source>
        <dbReference type="SAM" id="MobiDB-lite"/>
    </source>
</evidence>
<keyword evidence="2" id="KW-1133">Transmembrane helix</keyword>
<evidence type="ECO:0000313" key="5">
    <source>
        <dbReference type="EMBL" id="KAK7481918.1"/>
    </source>
</evidence>
<dbReference type="Proteomes" id="UP001519460">
    <property type="component" value="Unassembled WGS sequence"/>
</dbReference>
<feature type="domain" description="Tyrosine specific protein phosphatases" evidence="4">
    <location>
        <begin position="1168"/>
        <end position="1240"/>
    </location>
</feature>
<dbReference type="PANTHER" id="PTHR19134">
    <property type="entry name" value="RECEPTOR-TYPE TYROSINE-PROTEIN PHOSPHATASE"/>
    <property type="match status" value="1"/>
</dbReference>
<dbReference type="PROSITE" id="PS00383">
    <property type="entry name" value="TYR_PHOSPHATASE_1"/>
    <property type="match status" value="1"/>
</dbReference>
<dbReference type="InterPro" id="IPR000242">
    <property type="entry name" value="PTP_cat"/>
</dbReference>
<dbReference type="InterPro" id="IPR008979">
    <property type="entry name" value="Galactose-bd-like_sf"/>
</dbReference>
<dbReference type="CDD" id="cd00047">
    <property type="entry name" value="PTPc"/>
    <property type="match status" value="2"/>
</dbReference>
<dbReference type="InterPro" id="IPR000387">
    <property type="entry name" value="Tyr_Pase_dom"/>
</dbReference>
<evidence type="ECO:0000259" key="4">
    <source>
        <dbReference type="PROSITE" id="PS50056"/>
    </source>
</evidence>
<keyword evidence="2" id="KW-0812">Transmembrane</keyword>
<evidence type="ECO:0000259" key="3">
    <source>
        <dbReference type="PROSITE" id="PS50055"/>
    </source>
</evidence>
<dbReference type="InterPro" id="IPR016130">
    <property type="entry name" value="Tyr_Pase_AS"/>
</dbReference>
<dbReference type="SUPFAM" id="SSF52799">
    <property type="entry name" value="(Phosphotyrosine protein) phosphatases II"/>
    <property type="match status" value="2"/>
</dbReference>
<dbReference type="PRINTS" id="PR00700">
    <property type="entry name" value="PRTYPHPHTASE"/>
</dbReference>
<dbReference type="InterPro" id="IPR050348">
    <property type="entry name" value="Protein-Tyr_Phosphatase"/>
</dbReference>
<feature type="region of interest" description="Disordered" evidence="1">
    <location>
        <begin position="445"/>
        <end position="478"/>
    </location>
</feature>
<keyword evidence="6" id="KW-1185">Reference proteome</keyword>
<feature type="domain" description="Tyrosine-protein phosphatase" evidence="3">
    <location>
        <begin position="989"/>
        <end position="1249"/>
    </location>
</feature>
<dbReference type="SMART" id="SM00181">
    <property type="entry name" value="EGF"/>
    <property type="match status" value="3"/>
</dbReference>
<feature type="domain" description="Tyrosine specific protein phosphatases" evidence="4">
    <location>
        <begin position="874"/>
        <end position="950"/>
    </location>
</feature>
<dbReference type="InterPro" id="IPR000742">
    <property type="entry name" value="EGF"/>
</dbReference>